<dbReference type="STRING" id="504486.SAMN05660703_2269"/>
<evidence type="ECO:0000313" key="3">
    <source>
        <dbReference type="Proteomes" id="UP000192360"/>
    </source>
</evidence>
<dbReference type="EMBL" id="FWXO01000003">
    <property type="protein sequence ID" value="SMC64889.1"/>
    <property type="molecule type" value="Genomic_DNA"/>
</dbReference>
<feature type="transmembrane region" description="Helical" evidence="1">
    <location>
        <begin position="108"/>
        <end position="127"/>
    </location>
</feature>
<organism evidence="2 3">
    <name type="scientific">Cellulophaga tyrosinoxydans</name>
    <dbReference type="NCBI Taxonomy" id="504486"/>
    <lineage>
        <taxon>Bacteria</taxon>
        <taxon>Pseudomonadati</taxon>
        <taxon>Bacteroidota</taxon>
        <taxon>Flavobacteriia</taxon>
        <taxon>Flavobacteriales</taxon>
        <taxon>Flavobacteriaceae</taxon>
        <taxon>Cellulophaga</taxon>
    </lineage>
</organism>
<feature type="transmembrane region" description="Helical" evidence="1">
    <location>
        <begin position="9"/>
        <end position="27"/>
    </location>
</feature>
<dbReference type="Proteomes" id="UP000192360">
    <property type="component" value="Unassembled WGS sequence"/>
</dbReference>
<feature type="transmembrane region" description="Helical" evidence="1">
    <location>
        <begin position="33"/>
        <end position="54"/>
    </location>
</feature>
<keyword evidence="1" id="KW-0812">Transmembrane</keyword>
<keyword evidence="1" id="KW-1133">Transmembrane helix</keyword>
<reference evidence="2 3" key="1">
    <citation type="submission" date="2017-04" db="EMBL/GenBank/DDBJ databases">
        <authorList>
            <person name="Afonso C.L."/>
            <person name="Miller P.J."/>
            <person name="Scott M.A."/>
            <person name="Spackman E."/>
            <person name="Goraichik I."/>
            <person name="Dimitrov K.M."/>
            <person name="Suarez D.L."/>
            <person name="Swayne D.E."/>
        </authorList>
    </citation>
    <scope>NUCLEOTIDE SEQUENCE [LARGE SCALE GENOMIC DNA]</scope>
    <source>
        <strain evidence="2 3">DSM 21164</strain>
    </source>
</reference>
<proteinExistence type="predicted"/>
<keyword evidence="3" id="KW-1185">Reference proteome</keyword>
<name>A0A1W2AW12_9FLAO</name>
<evidence type="ECO:0000313" key="2">
    <source>
        <dbReference type="EMBL" id="SMC64889.1"/>
    </source>
</evidence>
<dbReference type="AlphaFoldDB" id="A0A1W2AW12"/>
<accession>A0A1W2AW12</accession>
<feature type="transmembrane region" description="Helical" evidence="1">
    <location>
        <begin position="81"/>
        <end position="102"/>
    </location>
</feature>
<keyword evidence="1" id="KW-0472">Membrane</keyword>
<gene>
    <name evidence="2" type="ORF">SAMN05660703_2269</name>
</gene>
<protein>
    <submittedName>
        <fullName evidence="2">Uncharacterized protein</fullName>
    </submittedName>
</protein>
<evidence type="ECO:0000256" key="1">
    <source>
        <dbReference type="SAM" id="Phobius"/>
    </source>
</evidence>
<sequence>MTKENVKKYYTFFSYINLILSIVFIIVSTKSGFFERVVAALVINNFYHILYSFFSSINQESRNSQTNIKFINFFAENMMKVFSLFGILCSFFIFFIIIFIAIPYDNSAFLFLCLPIGTLFGAYSLWLDSKKKLKH</sequence>